<evidence type="ECO:0000313" key="10">
    <source>
        <dbReference type="Proteomes" id="UP001500506"/>
    </source>
</evidence>
<feature type="transmembrane region" description="Helical" evidence="7">
    <location>
        <begin position="186"/>
        <end position="207"/>
    </location>
</feature>
<evidence type="ECO:0000256" key="6">
    <source>
        <dbReference type="SAM" id="MobiDB-lite"/>
    </source>
</evidence>
<dbReference type="EMBL" id="BAAANH010000003">
    <property type="protein sequence ID" value="GAA1758949.1"/>
    <property type="molecule type" value="Genomic_DNA"/>
</dbReference>
<dbReference type="PANTHER" id="PTHR19271">
    <property type="entry name" value="CYTOCHROME B"/>
    <property type="match status" value="1"/>
</dbReference>
<feature type="transmembrane region" description="Helical" evidence="7">
    <location>
        <begin position="219"/>
        <end position="242"/>
    </location>
</feature>
<dbReference type="RefSeq" id="WP_232499384.1">
    <property type="nucleotide sequence ID" value="NZ_BAAANH010000003.1"/>
</dbReference>
<reference evidence="10" key="1">
    <citation type="journal article" date="2019" name="Int. J. Syst. Evol. Microbiol.">
        <title>The Global Catalogue of Microorganisms (GCM) 10K type strain sequencing project: providing services to taxonomists for standard genome sequencing and annotation.</title>
        <authorList>
            <consortium name="The Broad Institute Genomics Platform"/>
            <consortium name="The Broad Institute Genome Sequencing Center for Infectious Disease"/>
            <person name="Wu L."/>
            <person name="Ma J."/>
        </authorList>
    </citation>
    <scope>NUCLEOTIDE SEQUENCE [LARGE SCALE GENOMIC DNA]</scope>
    <source>
        <strain evidence="10">JCM 14319</strain>
    </source>
</reference>
<keyword evidence="7" id="KW-1133">Transmembrane helix</keyword>
<feature type="domain" description="Cytochrome b/b6 N-terminal region profile" evidence="8">
    <location>
        <begin position="17"/>
        <end position="250"/>
    </location>
</feature>
<name>A0ABN2KM67_9MICO</name>
<organism evidence="9 10">
    <name type="scientific">Agromyces humatus</name>
    <dbReference type="NCBI Taxonomy" id="279573"/>
    <lineage>
        <taxon>Bacteria</taxon>
        <taxon>Bacillati</taxon>
        <taxon>Actinomycetota</taxon>
        <taxon>Actinomycetes</taxon>
        <taxon>Micrococcales</taxon>
        <taxon>Microbacteriaceae</taxon>
        <taxon>Agromyces</taxon>
    </lineage>
</organism>
<keyword evidence="10" id="KW-1185">Reference proteome</keyword>
<accession>A0ABN2KM67</accession>
<dbReference type="InterPro" id="IPR005797">
    <property type="entry name" value="Cyt_b/b6_N"/>
</dbReference>
<dbReference type="Pfam" id="PF13631">
    <property type="entry name" value="Cytochrom_B_N_2"/>
    <property type="match status" value="1"/>
</dbReference>
<feature type="transmembrane region" description="Helical" evidence="7">
    <location>
        <begin position="414"/>
        <end position="438"/>
    </location>
</feature>
<evidence type="ECO:0000256" key="1">
    <source>
        <dbReference type="ARBA" id="ARBA00001971"/>
    </source>
</evidence>
<dbReference type="PANTHER" id="PTHR19271:SF16">
    <property type="entry name" value="CYTOCHROME B"/>
    <property type="match status" value="1"/>
</dbReference>
<sequence length="566" mass="61388">MRRNATAGGERAPRASVTDRLAARVGNAPVFGRRVADIRAELRRRTVPNHWTNLFGAVTLACIVVVTVTGVLLMFFYTPSSDATTYTGSYVPLHGAEVSKAFASTMQLSFDVPGGLLLRQAHHWSALLLPAAIIVQIVTTFFTGAFRRPRRGMWVLLVLIFIVSLAGGWSGYALPDDMLSGTGLRITEGIALGIPLVGTWLSFLLFGGEFPGRIIEHLYPLHVAVVPALLIALVAVRGLAAWRHGPPQFPGRGRTEQNVVGVRLPVAAARAGGLFVIVTGLLLLVSAVVTVNPVWLYGPASPGDAGAGSQPDWYTGFLDGALRLAPAGWEFVWLDRTWTLAILVPLAVVTLYLLLIAVYPFVEEWITVDRRDHHLLDRPRNAPTRTAIGVAGIVFYATLWVAGSADLISTHFSVSFEGVIGVLQAMVVFGPAVGFFIAKRVCLALQRKDAELLLHGYETGRIVRLPGGEYVEVHRQISEYERWRLTSVDTPRPLMLRPDERGRLTVAQRVRVRLSRFFFEDRIEVGAPGGAVDAGDGSITKTDVPNNADAPNTADAPTVGPIATPR</sequence>
<dbReference type="SUPFAM" id="SSF81648">
    <property type="entry name" value="a domain/subunit of cytochrome bc1 complex (Ubiquinol-cytochrome c reductase)"/>
    <property type="match status" value="1"/>
</dbReference>
<evidence type="ECO:0000259" key="8">
    <source>
        <dbReference type="PROSITE" id="PS51002"/>
    </source>
</evidence>
<feature type="transmembrane region" description="Helical" evidence="7">
    <location>
        <begin position="382"/>
        <end position="402"/>
    </location>
</feature>
<dbReference type="Proteomes" id="UP001500506">
    <property type="component" value="Unassembled WGS sequence"/>
</dbReference>
<dbReference type="PROSITE" id="PS51002">
    <property type="entry name" value="CYTB_NTER"/>
    <property type="match status" value="1"/>
</dbReference>
<dbReference type="SUPFAM" id="SSF81342">
    <property type="entry name" value="Transmembrane di-heme cytochromes"/>
    <property type="match status" value="1"/>
</dbReference>
<dbReference type="InterPro" id="IPR027387">
    <property type="entry name" value="Cytb/b6-like_sf"/>
</dbReference>
<comment type="caution">
    <text evidence="9">The sequence shown here is derived from an EMBL/GenBank/DDBJ whole genome shotgun (WGS) entry which is preliminary data.</text>
</comment>
<protein>
    <recommendedName>
        <fullName evidence="3">Cytochrome bc1 complex cytochrome b subunit</fullName>
        <ecNumber evidence="2">7.1.1.8</ecNumber>
    </recommendedName>
    <alternativeName>
        <fullName evidence="5">Cytochrome bc1 reductase complex subunit QcrB</fullName>
    </alternativeName>
</protein>
<evidence type="ECO:0000256" key="2">
    <source>
        <dbReference type="ARBA" id="ARBA00012951"/>
    </source>
</evidence>
<proteinExistence type="predicted"/>
<dbReference type="InterPro" id="IPR036150">
    <property type="entry name" value="Cyt_b/b6_C_sf"/>
</dbReference>
<feature type="transmembrane region" description="Helical" evidence="7">
    <location>
        <begin position="152"/>
        <end position="174"/>
    </location>
</feature>
<feature type="transmembrane region" description="Helical" evidence="7">
    <location>
        <begin position="338"/>
        <end position="362"/>
    </location>
</feature>
<keyword evidence="7" id="KW-0812">Transmembrane</keyword>
<keyword evidence="7" id="KW-0472">Membrane</keyword>
<feature type="transmembrane region" description="Helical" evidence="7">
    <location>
        <begin position="126"/>
        <end position="146"/>
    </location>
</feature>
<evidence type="ECO:0000256" key="5">
    <source>
        <dbReference type="ARBA" id="ARBA00029568"/>
    </source>
</evidence>
<evidence type="ECO:0000313" key="9">
    <source>
        <dbReference type="EMBL" id="GAA1758949.1"/>
    </source>
</evidence>
<feature type="compositionally biased region" description="Low complexity" evidence="6">
    <location>
        <begin position="530"/>
        <end position="559"/>
    </location>
</feature>
<evidence type="ECO:0000256" key="7">
    <source>
        <dbReference type="SAM" id="Phobius"/>
    </source>
</evidence>
<comment type="catalytic activity">
    <reaction evidence="4">
        <text>a quinol + 2 Fe(III)-[cytochrome c](out) = a quinone + 2 Fe(II)-[cytochrome c](out) + 2 H(+)(out)</text>
        <dbReference type="Rhea" id="RHEA:11484"/>
        <dbReference type="Rhea" id="RHEA-COMP:10350"/>
        <dbReference type="Rhea" id="RHEA-COMP:14399"/>
        <dbReference type="ChEBI" id="CHEBI:15378"/>
        <dbReference type="ChEBI" id="CHEBI:24646"/>
        <dbReference type="ChEBI" id="CHEBI:29033"/>
        <dbReference type="ChEBI" id="CHEBI:29034"/>
        <dbReference type="ChEBI" id="CHEBI:132124"/>
        <dbReference type="EC" id="7.1.1.8"/>
    </reaction>
</comment>
<evidence type="ECO:0000256" key="3">
    <source>
        <dbReference type="ARBA" id="ARBA00016116"/>
    </source>
</evidence>
<feature type="transmembrane region" description="Helical" evidence="7">
    <location>
        <begin position="273"/>
        <end position="295"/>
    </location>
</feature>
<dbReference type="EC" id="7.1.1.8" evidence="2"/>
<evidence type="ECO:0000256" key="4">
    <source>
        <dbReference type="ARBA" id="ARBA00029351"/>
    </source>
</evidence>
<dbReference type="InterPro" id="IPR016174">
    <property type="entry name" value="Di-haem_cyt_TM"/>
</dbReference>
<gene>
    <name evidence="9" type="ORF">GCM10009747_17280</name>
</gene>
<feature type="transmembrane region" description="Helical" evidence="7">
    <location>
        <begin position="54"/>
        <end position="77"/>
    </location>
</feature>
<comment type="cofactor">
    <cofactor evidence="1">
        <name>heme</name>
        <dbReference type="ChEBI" id="CHEBI:30413"/>
    </cofactor>
</comment>
<feature type="region of interest" description="Disordered" evidence="6">
    <location>
        <begin position="530"/>
        <end position="566"/>
    </location>
</feature>
<dbReference type="Gene3D" id="1.20.810.10">
    <property type="entry name" value="Cytochrome Bc1 Complex, Chain C"/>
    <property type="match status" value="1"/>
</dbReference>